<dbReference type="GO" id="GO:0030973">
    <property type="term" value="F:molybdate ion binding"/>
    <property type="evidence" value="ECO:0007669"/>
    <property type="project" value="TreeGrafter"/>
</dbReference>
<dbReference type="Pfam" id="PF13531">
    <property type="entry name" value="SBP_bac_11"/>
    <property type="match status" value="1"/>
</dbReference>
<protein>
    <submittedName>
        <fullName evidence="7">Molybdate transport system substrate-binding protein</fullName>
    </submittedName>
</protein>
<feature type="binding site" evidence="5">
    <location>
        <position position="41"/>
    </location>
    <ligand>
        <name>molybdate</name>
        <dbReference type="ChEBI" id="CHEBI:36264"/>
    </ligand>
</feature>
<dbReference type="SUPFAM" id="SSF53850">
    <property type="entry name" value="Periplasmic binding protein-like II"/>
    <property type="match status" value="1"/>
</dbReference>
<organism evidence="7 8">
    <name type="scientific">Texcoconibacillus texcoconensis</name>
    <dbReference type="NCBI Taxonomy" id="1095777"/>
    <lineage>
        <taxon>Bacteria</taxon>
        <taxon>Bacillati</taxon>
        <taxon>Bacillota</taxon>
        <taxon>Bacilli</taxon>
        <taxon>Bacillales</taxon>
        <taxon>Bacillaceae</taxon>
        <taxon>Texcoconibacillus</taxon>
    </lineage>
</organism>
<evidence type="ECO:0000256" key="2">
    <source>
        <dbReference type="ARBA" id="ARBA00022505"/>
    </source>
</evidence>
<name>A0A840QQ57_9BACI</name>
<dbReference type="PROSITE" id="PS51257">
    <property type="entry name" value="PROKAR_LIPOPROTEIN"/>
    <property type="match status" value="1"/>
</dbReference>
<evidence type="ECO:0000256" key="1">
    <source>
        <dbReference type="ARBA" id="ARBA00009175"/>
    </source>
</evidence>
<comment type="caution">
    <text evidence="7">The sequence shown here is derived from an EMBL/GenBank/DDBJ whole genome shotgun (WGS) entry which is preliminary data.</text>
</comment>
<comment type="similarity">
    <text evidence="1">Belongs to the bacterial solute-binding protein ModA family.</text>
</comment>
<dbReference type="EMBL" id="JACHHB010000006">
    <property type="protein sequence ID" value="MBB5173471.1"/>
    <property type="molecule type" value="Genomic_DNA"/>
</dbReference>
<accession>A0A840QQ57</accession>
<evidence type="ECO:0000256" key="6">
    <source>
        <dbReference type="SAM" id="SignalP"/>
    </source>
</evidence>
<dbReference type="InterPro" id="IPR005950">
    <property type="entry name" value="ModA"/>
</dbReference>
<dbReference type="NCBIfam" id="TIGR01256">
    <property type="entry name" value="modA"/>
    <property type="match status" value="1"/>
</dbReference>
<evidence type="ECO:0000256" key="4">
    <source>
        <dbReference type="ARBA" id="ARBA00022729"/>
    </source>
</evidence>
<keyword evidence="8" id="KW-1185">Reference proteome</keyword>
<dbReference type="AlphaFoldDB" id="A0A840QQ57"/>
<dbReference type="GO" id="GO:1901359">
    <property type="term" value="F:tungstate binding"/>
    <property type="evidence" value="ECO:0007669"/>
    <property type="project" value="UniProtKB-ARBA"/>
</dbReference>
<evidence type="ECO:0000313" key="7">
    <source>
        <dbReference type="EMBL" id="MBB5173471.1"/>
    </source>
</evidence>
<keyword evidence="3 5" id="KW-0479">Metal-binding</keyword>
<dbReference type="GO" id="GO:0015689">
    <property type="term" value="P:molybdate ion transport"/>
    <property type="evidence" value="ECO:0007669"/>
    <property type="project" value="InterPro"/>
</dbReference>
<feature type="signal peptide" evidence="6">
    <location>
        <begin position="1"/>
        <end position="22"/>
    </location>
</feature>
<dbReference type="PIRSF" id="PIRSF004846">
    <property type="entry name" value="ModA"/>
    <property type="match status" value="1"/>
</dbReference>
<evidence type="ECO:0000313" key="8">
    <source>
        <dbReference type="Proteomes" id="UP000551878"/>
    </source>
</evidence>
<dbReference type="Proteomes" id="UP000551878">
    <property type="component" value="Unassembled WGS sequence"/>
</dbReference>
<gene>
    <name evidence="7" type="ORF">HNQ41_001658</name>
</gene>
<dbReference type="GO" id="GO:0046872">
    <property type="term" value="F:metal ion binding"/>
    <property type="evidence" value="ECO:0007669"/>
    <property type="project" value="UniProtKB-KW"/>
</dbReference>
<dbReference type="PANTHER" id="PTHR30632">
    <property type="entry name" value="MOLYBDATE-BINDING PERIPLASMIC PROTEIN"/>
    <property type="match status" value="1"/>
</dbReference>
<feature type="binding site" evidence="5">
    <location>
        <position position="194"/>
    </location>
    <ligand>
        <name>molybdate</name>
        <dbReference type="ChEBI" id="CHEBI:36264"/>
    </ligand>
</feature>
<feature type="binding site" evidence="5">
    <location>
        <position position="149"/>
    </location>
    <ligand>
        <name>molybdate</name>
        <dbReference type="ChEBI" id="CHEBI:36264"/>
    </ligand>
</feature>
<sequence>MIIKKKIMYGMLATCLAMTLVACQGGTDDNKRTLNVSAASSLMVPLQEAKREFEANHPDVELILNFASSGNLREQITRGAPTDIFLSASVRDVDMIDEEGLVDDRYALYENDLVVVMNASRAFELNDIDDLTTSSFDQIAIGNPITVPAGRYAKQSLKNQGVWADLEDRLLLAGNVRQALTYVETNNVEAAIVYETDALAAESVEIVHEIDRSSFDSIIYPAAVLKRAENQDIVDQFIEWIQQQEGRVLFENAGFQSLND</sequence>
<feature type="binding site" evidence="5">
    <location>
        <position position="69"/>
    </location>
    <ligand>
        <name>molybdate</name>
        <dbReference type="ChEBI" id="CHEBI:36264"/>
    </ligand>
</feature>
<dbReference type="InterPro" id="IPR050682">
    <property type="entry name" value="ModA/WtpA"/>
</dbReference>
<evidence type="ECO:0000256" key="3">
    <source>
        <dbReference type="ARBA" id="ARBA00022723"/>
    </source>
</evidence>
<dbReference type="RefSeq" id="WP_184663915.1">
    <property type="nucleotide sequence ID" value="NZ_JACHHB010000006.1"/>
</dbReference>
<keyword evidence="2 5" id="KW-0500">Molybdenum</keyword>
<feature type="chain" id="PRO_5039215245" evidence="6">
    <location>
        <begin position="23"/>
        <end position="260"/>
    </location>
</feature>
<feature type="binding site" evidence="5">
    <location>
        <position position="176"/>
    </location>
    <ligand>
        <name>molybdate</name>
        <dbReference type="ChEBI" id="CHEBI:36264"/>
    </ligand>
</feature>
<dbReference type="Gene3D" id="3.40.190.10">
    <property type="entry name" value="Periplasmic binding protein-like II"/>
    <property type="match status" value="2"/>
</dbReference>
<dbReference type="PANTHER" id="PTHR30632:SF0">
    <property type="entry name" value="SULFATE-BINDING PROTEIN"/>
    <property type="match status" value="1"/>
</dbReference>
<proteinExistence type="inferred from homology"/>
<evidence type="ECO:0000256" key="5">
    <source>
        <dbReference type="PIRSR" id="PIRSR004846-1"/>
    </source>
</evidence>
<reference evidence="7 8" key="1">
    <citation type="submission" date="2020-08" db="EMBL/GenBank/DDBJ databases">
        <title>Genomic Encyclopedia of Type Strains, Phase IV (KMG-IV): sequencing the most valuable type-strain genomes for metagenomic binning, comparative biology and taxonomic classification.</title>
        <authorList>
            <person name="Goeker M."/>
        </authorList>
    </citation>
    <scope>NUCLEOTIDE SEQUENCE [LARGE SCALE GENOMIC DNA]</scope>
    <source>
        <strain evidence="7 8">DSM 24696</strain>
    </source>
</reference>
<dbReference type="FunFam" id="3.40.190.10:FF:000035">
    <property type="entry name" value="Molybdate ABC transporter substrate-binding protein"/>
    <property type="match status" value="1"/>
</dbReference>
<keyword evidence="4 6" id="KW-0732">Signal</keyword>